<dbReference type="InterPro" id="IPR001680">
    <property type="entry name" value="WD40_rpt"/>
</dbReference>
<evidence type="ECO:0000256" key="1">
    <source>
        <dbReference type="ARBA" id="ARBA00022574"/>
    </source>
</evidence>
<dbReference type="GO" id="GO:0003723">
    <property type="term" value="F:RNA binding"/>
    <property type="evidence" value="ECO:0007669"/>
    <property type="project" value="TreeGrafter"/>
</dbReference>
<dbReference type="SMART" id="SM00320">
    <property type="entry name" value="WD40"/>
    <property type="match status" value="2"/>
</dbReference>
<feature type="domain" description="WD repeat-containing protein 54 beta-propeller" evidence="3">
    <location>
        <begin position="13"/>
        <end position="336"/>
    </location>
</feature>
<dbReference type="Proteomes" id="UP000494206">
    <property type="component" value="Unassembled WGS sequence"/>
</dbReference>
<proteinExistence type="predicted"/>
<dbReference type="InterPro" id="IPR052234">
    <property type="entry name" value="U5_snRNP_Component"/>
</dbReference>
<sequence length="347" mass="37934">MFEHVADVTIPTGTVSPWLGNLAVCWLDTRNITYMGIIQGNNVHIGHWDNKTDGPVSWDTIHAVASSPNERSSEITALGIVHPNARNYPIVVVGTVSDIQIYDVRKCSSKVVFKISLETALKMELAMDINRDIGPFCRGVTCNDNTILVGTHSGEIVVIMCNGDSNFSTKRNLKEHTHPIADIATCRYDEITISGSANGEVIVWQKPVKGVQARIATKQHISVMNILRKQVIIGTMRGIVQLYSVATGALMCETTAHARVVTSISIAPESAYVLTASEDGVFIVSKLHTRKPHAYQLEYRFSKKDSNSAIVGAQFTNGRGSTLAIAAYDHPHISTFKIFKKSAAKSE</sequence>
<evidence type="ECO:0000256" key="2">
    <source>
        <dbReference type="ARBA" id="ARBA00022737"/>
    </source>
</evidence>
<dbReference type="InterPro" id="IPR015943">
    <property type="entry name" value="WD40/YVTN_repeat-like_dom_sf"/>
</dbReference>
<reference evidence="4 5" key="1">
    <citation type="submission" date="2020-04" db="EMBL/GenBank/DDBJ databases">
        <authorList>
            <person name="Laetsch R D."/>
            <person name="Stevens L."/>
            <person name="Kumar S."/>
            <person name="Blaxter L. M."/>
        </authorList>
    </citation>
    <scope>NUCLEOTIDE SEQUENCE [LARGE SCALE GENOMIC DNA]</scope>
</reference>
<dbReference type="PANTHER" id="PTHR44006">
    <property type="entry name" value="U5 SMALL NUCLEAR RIBONUCLEOPROTEIN 40 KDA PROTEIN"/>
    <property type="match status" value="1"/>
</dbReference>
<dbReference type="SUPFAM" id="SSF50978">
    <property type="entry name" value="WD40 repeat-like"/>
    <property type="match status" value="1"/>
</dbReference>
<dbReference type="Gene3D" id="2.130.10.10">
    <property type="entry name" value="YVTN repeat-like/Quinoprotein amine dehydrogenase"/>
    <property type="match status" value="2"/>
</dbReference>
<gene>
    <name evidence="4" type="ORF">CBOVIS_LOCUS3753</name>
</gene>
<organism evidence="4 5">
    <name type="scientific">Caenorhabditis bovis</name>
    <dbReference type="NCBI Taxonomy" id="2654633"/>
    <lineage>
        <taxon>Eukaryota</taxon>
        <taxon>Metazoa</taxon>
        <taxon>Ecdysozoa</taxon>
        <taxon>Nematoda</taxon>
        <taxon>Chromadorea</taxon>
        <taxon>Rhabditida</taxon>
        <taxon>Rhabditina</taxon>
        <taxon>Rhabditomorpha</taxon>
        <taxon>Rhabditoidea</taxon>
        <taxon>Rhabditidae</taxon>
        <taxon>Peloderinae</taxon>
        <taxon>Caenorhabditis</taxon>
    </lineage>
</organism>
<name>A0A8S1ELT2_9PELO</name>
<evidence type="ECO:0000259" key="3">
    <source>
        <dbReference type="Pfam" id="PF21031"/>
    </source>
</evidence>
<keyword evidence="2" id="KW-0677">Repeat</keyword>
<evidence type="ECO:0000313" key="4">
    <source>
        <dbReference type="EMBL" id="CAB3400927.1"/>
    </source>
</evidence>
<keyword evidence="1" id="KW-0853">WD repeat</keyword>
<keyword evidence="5" id="KW-1185">Reference proteome</keyword>
<dbReference type="PANTHER" id="PTHR44006:SF1">
    <property type="entry name" value="U5 SMALL NUCLEAR RIBONUCLEOPROTEIN 40 KDA PROTEIN"/>
    <property type="match status" value="1"/>
</dbReference>
<evidence type="ECO:0000313" key="5">
    <source>
        <dbReference type="Proteomes" id="UP000494206"/>
    </source>
</evidence>
<dbReference type="AlphaFoldDB" id="A0A8S1ELT2"/>
<accession>A0A8S1ELT2</accession>
<dbReference type="GO" id="GO:0071013">
    <property type="term" value="C:catalytic step 2 spliceosome"/>
    <property type="evidence" value="ECO:0007669"/>
    <property type="project" value="TreeGrafter"/>
</dbReference>
<protein>
    <recommendedName>
        <fullName evidence="3">WD repeat-containing protein 54 beta-propeller domain-containing protein</fullName>
    </recommendedName>
</protein>
<dbReference type="InterPro" id="IPR036322">
    <property type="entry name" value="WD40_repeat_dom_sf"/>
</dbReference>
<comment type="caution">
    <text evidence="4">The sequence shown here is derived from an EMBL/GenBank/DDBJ whole genome shotgun (WGS) entry which is preliminary data.</text>
</comment>
<dbReference type="Pfam" id="PF21031">
    <property type="entry name" value="WDR54"/>
    <property type="match status" value="1"/>
</dbReference>
<dbReference type="InterPro" id="IPR049546">
    <property type="entry name" value="WDR54_beta_prop"/>
</dbReference>
<dbReference type="OrthoDB" id="756370at2759"/>
<dbReference type="EMBL" id="CADEPM010000002">
    <property type="protein sequence ID" value="CAB3400927.1"/>
    <property type="molecule type" value="Genomic_DNA"/>
</dbReference>